<reference evidence="3 4" key="1">
    <citation type="submission" date="2024-07" db="EMBL/GenBank/DDBJ databases">
        <title>Section-level genome sequencing and comparative genomics of Aspergillus sections Usti and Cavernicolus.</title>
        <authorList>
            <consortium name="Lawrence Berkeley National Laboratory"/>
            <person name="Nybo J.L."/>
            <person name="Vesth T.C."/>
            <person name="Theobald S."/>
            <person name="Frisvad J.C."/>
            <person name="Larsen T.O."/>
            <person name="Kjaerboelling I."/>
            <person name="Rothschild-Mancinelli K."/>
            <person name="Lyhne E.K."/>
            <person name="Kogle M.E."/>
            <person name="Barry K."/>
            <person name="Clum A."/>
            <person name="Na H."/>
            <person name="Ledsgaard L."/>
            <person name="Lin J."/>
            <person name="Lipzen A."/>
            <person name="Kuo A."/>
            <person name="Riley R."/>
            <person name="Mondo S."/>
            <person name="Labutti K."/>
            <person name="Haridas S."/>
            <person name="Pangalinan J."/>
            <person name="Salamov A.A."/>
            <person name="Simmons B.A."/>
            <person name="Magnuson J.K."/>
            <person name="Chen J."/>
            <person name="Drula E."/>
            <person name="Henrissat B."/>
            <person name="Wiebenga A."/>
            <person name="Lubbers R.J."/>
            <person name="Gomes A.C."/>
            <person name="Makela M.R."/>
            <person name="Stajich J."/>
            <person name="Grigoriev I.V."/>
            <person name="Mortensen U.H."/>
            <person name="De Vries R.P."/>
            <person name="Baker S.E."/>
            <person name="Andersen M.R."/>
        </authorList>
    </citation>
    <scope>NUCLEOTIDE SEQUENCE [LARGE SCALE GENOMIC DNA]</scope>
    <source>
        <strain evidence="3 4">CBS 209.92</strain>
    </source>
</reference>
<name>A0ABR4GF55_9EURO</name>
<sequence>MSRPKDHIPLIILTTILAFPAIASACIFHGTASVRRSAENEDLARLLERRIPAAPRAKVALTNVRVFDGEQFTGPQTVIIDGEYIAGVVPSGQSPGCGTEVIDGQGDYMLPGLIDNHCHPGSLDDLTNLTRYGATTAIGMACLSYDMCNALKDQTGLTSFISSGLAAIGTGSQHAMLLGTPVEDTISSPAEAPQFVANVFGNHSAFLKIVAEEDGPSQDTINALVQSAHNAGRVSTTHATTLAAYSQAIKSLTDSIQHTPQDAVITADMVRMILQQGQFVTPTLNVVQYIKNVPGAPANYTFEHAAESATALYNAGVPILVGTDSFVNADTPLPAVPFGSSLHAELEYLVQAGLEPLDVLKGATSLAAKLHSLPDRGEIKEGLRADLLLVGGNPLDNISNTRDIKRVWNKRRSRDQTITSTEGSDAEFAITKHLDGPGSYLVPSSSQSEKPLNEYFHQKTQHHNDDSDIPECFPQANPPSNDEPVELRSVPGGDYNVANILDLVDGARLKPGDFVLSAEQVTDIREAMEDLRCYAMLSCKGDYAGRGWVSF</sequence>
<dbReference type="SUPFAM" id="SSF51556">
    <property type="entry name" value="Metallo-dependent hydrolases"/>
    <property type="match status" value="1"/>
</dbReference>
<dbReference type="Gene3D" id="3.30.110.90">
    <property type="entry name" value="Amidohydrolase"/>
    <property type="match status" value="1"/>
</dbReference>
<organism evidence="3 4">
    <name type="scientific">Aspergillus keveii</name>
    <dbReference type="NCBI Taxonomy" id="714993"/>
    <lineage>
        <taxon>Eukaryota</taxon>
        <taxon>Fungi</taxon>
        <taxon>Dikarya</taxon>
        <taxon>Ascomycota</taxon>
        <taxon>Pezizomycotina</taxon>
        <taxon>Eurotiomycetes</taxon>
        <taxon>Eurotiomycetidae</taxon>
        <taxon>Eurotiales</taxon>
        <taxon>Aspergillaceae</taxon>
        <taxon>Aspergillus</taxon>
        <taxon>Aspergillus subgen. Nidulantes</taxon>
    </lineage>
</organism>
<protein>
    <recommendedName>
        <fullName evidence="2">Amidohydrolase-related domain-containing protein</fullName>
    </recommendedName>
</protein>
<comment type="caution">
    <text evidence="3">The sequence shown here is derived from an EMBL/GenBank/DDBJ whole genome shotgun (WGS) entry which is preliminary data.</text>
</comment>
<dbReference type="Gene3D" id="2.30.40.10">
    <property type="entry name" value="Urease, subunit C, domain 1"/>
    <property type="match status" value="1"/>
</dbReference>
<evidence type="ECO:0000313" key="3">
    <source>
        <dbReference type="EMBL" id="KAL2797264.1"/>
    </source>
</evidence>
<gene>
    <name evidence="3" type="ORF">BJX66DRAFT_335167</name>
</gene>
<evidence type="ECO:0000259" key="2">
    <source>
        <dbReference type="Pfam" id="PF01979"/>
    </source>
</evidence>
<accession>A0ABR4GF55</accession>
<evidence type="ECO:0000313" key="4">
    <source>
        <dbReference type="Proteomes" id="UP001610563"/>
    </source>
</evidence>
<feature type="region of interest" description="Disordered" evidence="1">
    <location>
        <begin position="459"/>
        <end position="483"/>
    </location>
</feature>
<dbReference type="InterPro" id="IPR006680">
    <property type="entry name" value="Amidohydro-rel"/>
</dbReference>
<keyword evidence="4" id="KW-1185">Reference proteome</keyword>
<dbReference type="Proteomes" id="UP001610563">
    <property type="component" value="Unassembled WGS sequence"/>
</dbReference>
<dbReference type="InterPro" id="IPR051781">
    <property type="entry name" value="Metallo-dep_Hydrolase"/>
</dbReference>
<dbReference type="EMBL" id="JBFTWV010000020">
    <property type="protein sequence ID" value="KAL2797264.1"/>
    <property type="molecule type" value="Genomic_DNA"/>
</dbReference>
<feature type="domain" description="Amidohydrolase-related" evidence="2">
    <location>
        <begin position="108"/>
        <end position="401"/>
    </location>
</feature>
<dbReference type="PANTHER" id="PTHR43135">
    <property type="entry name" value="ALPHA-D-RIBOSE 1-METHYLPHOSPHONATE 5-TRIPHOSPHATE DIPHOSPHATASE"/>
    <property type="match status" value="1"/>
</dbReference>
<dbReference type="Gene3D" id="3.40.50.10910">
    <property type="entry name" value="Amidohydrolase"/>
    <property type="match status" value="1"/>
</dbReference>
<dbReference type="PROSITE" id="PS51257">
    <property type="entry name" value="PROKAR_LIPOPROTEIN"/>
    <property type="match status" value="1"/>
</dbReference>
<dbReference type="Gene3D" id="1.20.58.520">
    <property type="entry name" value="Amidohydrolase"/>
    <property type="match status" value="1"/>
</dbReference>
<dbReference type="InterPro" id="IPR032466">
    <property type="entry name" value="Metal_Hydrolase"/>
</dbReference>
<proteinExistence type="predicted"/>
<dbReference type="PANTHER" id="PTHR43135:SF3">
    <property type="entry name" value="ALPHA-D-RIBOSE 1-METHYLPHOSPHONATE 5-TRIPHOSPHATE DIPHOSPHATASE"/>
    <property type="match status" value="1"/>
</dbReference>
<dbReference type="Pfam" id="PF01979">
    <property type="entry name" value="Amidohydro_1"/>
    <property type="match status" value="1"/>
</dbReference>
<evidence type="ECO:0000256" key="1">
    <source>
        <dbReference type="SAM" id="MobiDB-lite"/>
    </source>
</evidence>
<dbReference type="InterPro" id="IPR011059">
    <property type="entry name" value="Metal-dep_hydrolase_composite"/>
</dbReference>
<dbReference type="SUPFAM" id="SSF51338">
    <property type="entry name" value="Composite domain of metallo-dependent hydrolases"/>
    <property type="match status" value="1"/>
</dbReference>